<gene>
    <name evidence="3" type="ORF">DDF67_10170</name>
</gene>
<keyword evidence="4" id="KW-1185">Reference proteome</keyword>
<dbReference type="Proteomes" id="UP000245073">
    <property type="component" value="Unassembled WGS sequence"/>
</dbReference>
<organism evidence="3 4">
    <name type="scientific">Caulobacter endophyticus</name>
    <dbReference type="NCBI Taxonomy" id="2172652"/>
    <lineage>
        <taxon>Bacteria</taxon>
        <taxon>Pseudomonadati</taxon>
        <taxon>Pseudomonadota</taxon>
        <taxon>Alphaproteobacteria</taxon>
        <taxon>Caulobacterales</taxon>
        <taxon>Caulobacteraceae</taxon>
        <taxon>Caulobacter</taxon>
    </lineage>
</organism>
<proteinExistence type="predicted"/>
<dbReference type="Pfam" id="PF17289">
    <property type="entry name" value="Terminase_6C"/>
    <property type="match status" value="1"/>
</dbReference>
<evidence type="ECO:0000313" key="4">
    <source>
        <dbReference type="Proteomes" id="UP000245073"/>
    </source>
</evidence>
<dbReference type="EMBL" id="QDKQ01000034">
    <property type="protein sequence ID" value="PVM90776.1"/>
    <property type="molecule type" value="Genomic_DNA"/>
</dbReference>
<protein>
    <submittedName>
        <fullName evidence="3">DNA-packaging protein</fullName>
    </submittedName>
</protein>
<comment type="caution">
    <text evidence="3">The sequence shown here is derived from an EMBL/GenBank/DDBJ whole genome shotgun (WGS) entry which is preliminary data.</text>
</comment>
<evidence type="ECO:0000259" key="2">
    <source>
        <dbReference type="Pfam" id="PF17289"/>
    </source>
</evidence>
<sequence length="440" mass="46643">MTTNPGPLNGWRNSTPISSAAWDLLGEPWNLSVWLSCVPDLGLAAAALARSWKAADHQTPPSDPWATWLMLGGRGAGKTFAGAGWITDQAARPCRMALVGPTFHDVREVMIEGPSGLRAMAQAGNRVRWEGSRRRLVWETGAEAYAFSAEDPDSLRGPQFHAAWADEFCAWPKASETLAMLRFGLRLGEDPRLVVTTTPRPTRALKVLMAQPGVVTTRAGTAANAGNLAPQFLATLEGLYGGTRLAAQELEGIVVETDGGLFRAEDLARCRGAPPAKFDRVVVAVDPPATARGDACGVVVAGRRDGRAYVLADRTARGLSPNGWARLAVAAAVDFDADALVAEANQGGDMVRTVLAQAAPPCPIKLVRASVGKRARAEPVAALYEQGRVVHCGAFPALEEELMGLGDGDLGHSPDRADALVWALSELMLGGGREPRLRVV</sequence>
<dbReference type="Gene3D" id="3.30.420.240">
    <property type="match status" value="1"/>
</dbReference>
<reference evidence="3 4" key="1">
    <citation type="submission" date="2018-04" db="EMBL/GenBank/DDBJ databases">
        <title>The genome sequence of Caulobacter sp. 744.</title>
        <authorList>
            <person name="Gao J."/>
            <person name="Sun J."/>
        </authorList>
    </citation>
    <scope>NUCLEOTIDE SEQUENCE [LARGE SCALE GENOMIC DNA]</scope>
    <source>
        <strain evidence="3 4">774</strain>
    </source>
</reference>
<evidence type="ECO:0000313" key="3">
    <source>
        <dbReference type="EMBL" id="PVM90776.1"/>
    </source>
</evidence>
<dbReference type="Pfam" id="PF03237">
    <property type="entry name" value="Terminase_6N"/>
    <property type="match status" value="1"/>
</dbReference>
<feature type="domain" description="Terminase large subunit gp17-like C-terminal" evidence="2">
    <location>
        <begin position="284"/>
        <end position="426"/>
    </location>
</feature>
<dbReference type="InterPro" id="IPR035421">
    <property type="entry name" value="Terminase_6C"/>
</dbReference>
<keyword evidence="1" id="KW-1188">Viral release from host cell</keyword>
<dbReference type="InterPro" id="IPR027417">
    <property type="entry name" value="P-loop_NTPase"/>
</dbReference>
<dbReference type="OrthoDB" id="4519042at2"/>
<evidence type="ECO:0000256" key="1">
    <source>
        <dbReference type="ARBA" id="ARBA00022612"/>
    </source>
</evidence>
<dbReference type="AlphaFoldDB" id="A0A2T9K468"/>
<accession>A0A2T9K468</accession>
<name>A0A2T9K468_9CAUL</name>
<dbReference type="Gene3D" id="3.40.50.300">
    <property type="entry name" value="P-loop containing nucleotide triphosphate hydrolases"/>
    <property type="match status" value="1"/>
</dbReference>